<protein>
    <submittedName>
        <fullName evidence="1">Uncharacterized protein</fullName>
    </submittedName>
</protein>
<gene>
    <name evidence="1" type="ORF">CHA01nite_20790</name>
</gene>
<evidence type="ECO:0000313" key="2">
    <source>
        <dbReference type="Proteomes" id="UP000321863"/>
    </source>
</evidence>
<proteinExistence type="predicted"/>
<name>A0A511YMC1_9FLAO</name>
<dbReference type="Proteomes" id="UP000321863">
    <property type="component" value="Unassembled WGS sequence"/>
</dbReference>
<reference evidence="1 2" key="1">
    <citation type="submission" date="2019-07" db="EMBL/GenBank/DDBJ databases">
        <title>Whole genome shotgun sequence of Chryseobacterium hagamense NBRC 105253.</title>
        <authorList>
            <person name="Hosoyama A."/>
            <person name="Uohara A."/>
            <person name="Ohji S."/>
            <person name="Ichikawa N."/>
        </authorList>
    </citation>
    <scope>NUCLEOTIDE SEQUENCE [LARGE SCALE GENOMIC DNA]</scope>
    <source>
        <strain evidence="1 2">NBRC 105253</strain>
    </source>
</reference>
<accession>A0A511YMC1</accession>
<evidence type="ECO:0000313" key="1">
    <source>
        <dbReference type="EMBL" id="GEN76339.1"/>
    </source>
</evidence>
<organism evidence="1 2">
    <name type="scientific">Chryseobacterium hagamense</name>
    <dbReference type="NCBI Taxonomy" id="395935"/>
    <lineage>
        <taxon>Bacteria</taxon>
        <taxon>Pseudomonadati</taxon>
        <taxon>Bacteroidota</taxon>
        <taxon>Flavobacteriia</taxon>
        <taxon>Flavobacteriales</taxon>
        <taxon>Weeksellaceae</taxon>
        <taxon>Chryseobacterium group</taxon>
        <taxon>Chryseobacterium</taxon>
    </lineage>
</organism>
<keyword evidence="2" id="KW-1185">Reference proteome</keyword>
<sequence length="64" mass="7573">MAGRWELKDGCFISQHIDEGLNSKSYLFFTKTVDLIRIDKINLEHKKDPEYCIQDPFVLILRMV</sequence>
<dbReference type="AlphaFoldDB" id="A0A511YMC1"/>
<dbReference type="EMBL" id="BJYJ01000009">
    <property type="protein sequence ID" value="GEN76339.1"/>
    <property type="molecule type" value="Genomic_DNA"/>
</dbReference>
<comment type="caution">
    <text evidence="1">The sequence shown here is derived from an EMBL/GenBank/DDBJ whole genome shotgun (WGS) entry which is preliminary data.</text>
</comment>